<evidence type="ECO:0000256" key="1">
    <source>
        <dbReference type="SAM" id="Phobius"/>
    </source>
</evidence>
<dbReference type="GeneID" id="6370050"/>
<accession>B2ZYF9</accession>
<keyword evidence="1" id="KW-0472">Membrane</keyword>
<dbReference type="RefSeq" id="YP_001950188.1">
    <property type="nucleotide sequence ID" value="NC_010811.2"/>
</dbReference>
<keyword evidence="1" id="KW-1133">Transmembrane helix</keyword>
<reference evidence="2 3" key="1">
    <citation type="journal article" date="2010" name="Virology">
        <title>A jumbo phage infecting the phytopathogen Ralstonia solanacearum defines a new lineage of the Myoviridae family.</title>
        <authorList>
            <person name="Yamada T."/>
            <person name="Satoh S."/>
            <person name="Ishikawa H."/>
            <person name="Fujiwara A."/>
            <person name="Kawasaki T."/>
            <person name="Fujie M."/>
            <person name="Ogata H."/>
        </authorList>
    </citation>
    <scope>NUCLEOTIDE SEQUENCE [LARGE SCALE GENOMIC DNA]</scope>
</reference>
<protein>
    <submittedName>
        <fullName evidence="2">Uncharacterized protein</fullName>
    </submittedName>
</protein>
<sequence>MIADLVWNLFLVALYGAWYGWHMTWAGLVLLTIIWLASIIRLIASQAKDITKGWNRLEVEGRYRSLNNFERLRHVVISVALAVAGSPITATVNLVCFLMCDAQYRQASCKRSCLQRAHPYRDAS</sequence>
<feature type="transmembrane region" description="Helical" evidence="1">
    <location>
        <begin position="20"/>
        <end position="44"/>
    </location>
</feature>
<keyword evidence="1" id="KW-0812">Transmembrane</keyword>
<organism evidence="2 3">
    <name type="scientific">Ralstonia phage phiRSL1</name>
    <dbReference type="NCBI Taxonomy" id="1980924"/>
    <lineage>
        <taxon>Viruses</taxon>
        <taxon>Duplodnaviria</taxon>
        <taxon>Heunggongvirae</taxon>
        <taxon>Uroviricota</taxon>
        <taxon>Caudoviricetes</taxon>
        <taxon>Mieseafarmvirus</taxon>
        <taxon>Mieseafarmvirus RSL1</taxon>
    </lineage>
</organism>
<evidence type="ECO:0000313" key="3">
    <source>
        <dbReference type="Proteomes" id="UP000001034"/>
    </source>
</evidence>
<dbReference type="EMBL" id="AB366653">
    <property type="protein sequence ID" value="BAG41758.1"/>
    <property type="molecule type" value="Genomic_DNA"/>
</dbReference>
<evidence type="ECO:0000313" key="2">
    <source>
        <dbReference type="EMBL" id="BAG41758.1"/>
    </source>
</evidence>
<proteinExistence type="predicted"/>
<keyword evidence="3" id="KW-1185">Reference proteome</keyword>
<dbReference type="Proteomes" id="UP000001034">
    <property type="component" value="Segment"/>
</dbReference>
<name>B2ZYF9_9CAUD</name>
<dbReference type="KEGG" id="vg:6370050"/>